<feature type="domain" description="PIN" evidence="7">
    <location>
        <begin position="8"/>
        <end position="120"/>
    </location>
</feature>
<evidence type="ECO:0000313" key="9">
    <source>
        <dbReference type="Proteomes" id="UP001500467"/>
    </source>
</evidence>
<comment type="cofactor">
    <cofactor evidence="6">
        <name>Mg(2+)</name>
        <dbReference type="ChEBI" id="CHEBI:18420"/>
    </cofactor>
</comment>
<dbReference type="EMBL" id="BAAALM010000013">
    <property type="protein sequence ID" value="GAA1211664.1"/>
    <property type="molecule type" value="Genomic_DNA"/>
</dbReference>
<proteinExistence type="inferred from homology"/>
<feature type="binding site" evidence="6">
    <location>
        <position position="10"/>
    </location>
    <ligand>
        <name>Mg(2+)</name>
        <dbReference type="ChEBI" id="CHEBI:18420"/>
    </ligand>
</feature>
<dbReference type="InterPro" id="IPR051619">
    <property type="entry name" value="TypeII_TA_RNase_PINc/VapC"/>
</dbReference>
<dbReference type="CDD" id="cd09873">
    <property type="entry name" value="PIN_Pae0151-like"/>
    <property type="match status" value="1"/>
</dbReference>
<comment type="similarity">
    <text evidence="6">Belongs to the PINc/VapC protein family.</text>
</comment>
<dbReference type="RefSeq" id="WP_253859732.1">
    <property type="nucleotide sequence ID" value="NZ_BAAALM010000013.1"/>
</dbReference>
<dbReference type="Proteomes" id="UP001500467">
    <property type="component" value="Unassembled WGS sequence"/>
</dbReference>
<dbReference type="PANTHER" id="PTHR35901:SF1">
    <property type="entry name" value="EXONUCLEASE VAPC9"/>
    <property type="match status" value="1"/>
</dbReference>
<keyword evidence="9" id="KW-1185">Reference proteome</keyword>
<evidence type="ECO:0000256" key="3">
    <source>
        <dbReference type="ARBA" id="ARBA00022723"/>
    </source>
</evidence>
<reference evidence="9" key="1">
    <citation type="journal article" date="2019" name="Int. J. Syst. Evol. Microbiol.">
        <title>The Global Catalogue of Microorganisms (GCM) 10K type strain sequencing project: providing services to taxonomists for standard genome sequencing and annotation.</title>
        <authorList>
            <consortium name="The Broad Institute Genomics Platform"/>
            <consortium name="The Broad Institute Genome Sequencing Center for Infectious Disease"/>
            <person name="Wu L."/>
            <person name="Ma J."/>
        </authorList>
    </citation>
    <scope>NUCLEOTIDE SEQUENCE [LARGE SCALE GENOMIC DNA]</scope>
    <source>
        <strain evidence="9">JCM 13022</strain>
    </source>
</reference>
<dbReference type="Pfam" id="PF01850">
    <property type="entry name" value="PIN"/>
    <property type="match status" value="1"/>
</dbReference>
<keyword evidence="5 6" id="KW-0460">Magnesium</keyword>
<dbReference type="InterPro" id="IPR044153">
    <property type="entry name" value="PIN_Pae0151-like"/>
</dbReference>
<feature type="binding site" evidence="6">
    <location>
        <position position="99"/>
    </location>
    <ligand>
        <name>Mg(2+)</name>
        <dbReference type="ChEBI" id="CHEBI:18420"/>
    </ligand>
</feature>
<dbReference type="HAMAP" id="MF_00265">
    <property type="entry name" value="VapC_Nob1"/>
    <property type="match status" value="1"/>
</dbReference>
<keyword evidence="3 6" id="KW-0479">Metal-binding</keyword>
<dbReference type="Gene3D" id="3.40.50.1010">
    <property type="entry name" value="5'-nuclease"/>
    <property type="match status" value="1"/>
</dbReference>
<evidence type="ECO:0000259" key="7">
    <source>
        <dbReference type="Pfam" id="PF01850"/>
    </source>
</evidence>
<evidence type="ECO:0000256" key="1">
    <source>
        <dbReference type="ARBA" id="ARBA00022649"/>
    </source>
</evidence>
<comment type="function">
    <text evidence="6">Toxic component of a toxin-antitoxin (TA) system. An RNase.</text>
</comment>
<organism evidence="8 9">
    <name type="scientific">Prauserella alba</name>
    <dbReference type="NCBI Taxonomy" id="176898"/>
    <lineage>
        <taxon>Bacteria</taxon>
        <taxon>Bacillati</taxon>
        <taxon>Actinomycetota</taxon>
        <taxon>Actinomycetes</taxon>
        <taxon>Pseudonocardiales</taxon>
        <taxon>Pseudonocardiaceae</taxon>
        <taxon>Prauserella</taxon>
    </lineage>
</organism>
<evidence type="ECO:0000256" key="5">
    <source>
        <dbReference type="ARBA" id="ARBA00022842"/>
    </source>
</evidence>
<protein>
    <recommendedName>
        <fullName evidence="6">Ribonuclease VapC</fullName>
        <shortName evidence="6">RNase VapC</shortName>
        <ecNumber evidence="6">3.1.-.-</ecNumber>
    </recommendedName>
    <alternativeName>
        <fullName evidence="6">Toxin VapC</fullName>
    </alternativeName>
</protein>
<keyword evidence="6" id="KW-0800">Toxin</keyword>
<comment type="caution">
    <text evidence="8">The sequence shown here is derived from an EMBL/GenBank/DDBJ whole genome shotgun (WGS) entry which is preliminary data.</text>
</comment>
<name>A0ABP4G770_9PSEU</name>
<dbReference type="InterPro" id="IPR022907">
    <property type="entry name" value="VapC_family"/>
</dbReference>
<evidence type="ECO:0000256" key="2">
    <source>
        <dbReference type="ARBA" id="ARBA00022722"/>
    </source>
</evidence>
<evidence type="ECO:0000313" key="8">
    <source>
        <dbReference type="EMBL" id="GAA1211664.1"/>
    </source>
</evidence>
<dbReference type="SUPFAM" id="SSF88723">
    <property type="entry name" value="PIN domain-like"/>
    <property type="match status" value="1"/>
</dbReference>
<sequence length="142" mass="15540">MSVDGYFVLDASALVEVMAARDPNPALMRRVFTGRAAAPELIDVEVLNSVRKHVHRGVMEAGVAEHVVAKLGQFPVERSPHRALVRRVWELRHAVTPYDATYIALAEELDIPVVTTDARLGGSNGHAVEVEVYLTSDSVSVR</sequence>
<evidence type="ECO:0000256" key="4">
    <source>
        <dbReference type="ARBA" id="ARBA00022801"/>
    </source>
</evidence>
<evidence type="ECO:0000256" key="6">
    <source>
        <dbReference type="HAMAP-Rule" id="MF_00265"/>
    </source>
</evidence>
<dbReference type="PANTHER" id="PTHR35901">
    <property type="entry name" value="RIBONUCLEASE VAPC3"/>
    <property type="match status" value="1"/>
</dbReference>
<gene>
    <name evidence="6" type="primary">vapC</name>
    <name evidence="8" type="ORF">GCM10009675_35820</name>
</gene>
<dbReference type="InterPro" id="IPR029060">
    <property type="entry name" value="PIN-like_dom_sf"/>
</dbReference>
<dbReference type="EC" id="3.1.-.-" evidence="6"/>
<keyword evidence="1 6" id="KW-1277">Toxin-antitoxin system</keyword>
<keyword evidence="4 6" id="KW-0378">Hydrolase</keyword>
<accession>A0ABP4G770</accession>
<dbReference type="InterPro" id="IPR002716">
    <property type="entry name" value="PIN_dom"/>
</dbReference>
<keyword evidence="2 6" id="KW-0540">Nuclease</keyword>